<dbReference type="GO" id="GO:0004553">
    <property type="term" value="F:hydrolase activity, hydrolyzing O-glycosyl compounds"/>
    <property type="evidence" value="ECO:0007669"/>
    <property type="project" value="InterPro"/>
</dbReference>
<evidence type="ECO:0000256" key="1">
    <source>
        <dbReference type="ARBA" id="ARBA00005641"/>
    </source>
</evidence>
<evidence type="ECO:0000259" key="8">
    <source>
        <dbReference type="Pfam" id="PF00150"/>
    </source>
</evidence>
<gene>
    <name evidence="9" type="ORF">DYB32_001624</name>
</gene>
<evidence type="ECO:0000313" key="9">
    <source>
        <dbReference type="EMBL" id="RHY33464.1"/>
    </source>
</evidence>
<dbReference type="SUPFAM" id="SSF51445">
    <property type="entry name" value="(Trans)glycosidases"/>
    <property type="match status" value="1"/>
</dbReference>
<evidence type="ECO:0000256" key="7">
    <source>
        <dbReference type="SAM" id="MobiDB-lite"/>
    </source>
</evidence>
<evidence type="ECO:0000256" key="6">
    <source>
        <dbReference type="ARBA" id="ARBA00023326"/>
    </source>
</evidence>
<comment type="caution">
    <text evidence="9">The sequence shown here is derived from an EMBL/GenBank/DDBJ whole genome shotgun (WGS) entry which is preliminary data.</text>
</comment>
<reference evidence="9 10" key="1">
    <citation type="submission" date="2018-08" db="EMBL/GenBank/DDBJ databases">
        <title>Aphanomyces genome sequencing and annotation.</title>
        <authorList>
            <person name="Minardi D."/>
            <person name="Oidtmann B."/>
            <person name="Van Der Giezen M."/>
            <person name="Studholme D.J."/>
        </authorList>
    </citation>
    <scope>NUCLEOTIDE SEQUENCE [LARGE SCALE GENOMIC DNA]</scope>
    <source>
        <strain evidence="9 10">NJM0002</strain>
    </source>
</reference>
<evidence type="ECO:0000256" key="5">
    <source>
        <dbReference type="ARBA" id="ARBA00023295"/>
    </source>
</evidence>
<proteinExistence type="inferred from homology"/>
<dbReference type="VEuPathDB" id="FungiDB:H310_01383"/>
<feature type="domain" description="Glycoside hydrolase family 5" evidence="8">
    <location>
        <begin position="419"/>
        <end position="668"/>
    </location>
</feature>
<keyword evidence="10" id="KW-1185">Reference proteome</keyword>
<feature type="region of interest" description="Disordered" evidence="7">
    <location>
        <begin position="1"/>
        <end position="30"/>
    </location>
</feature>
<keyword evidence="3" id="KW-0136">Cellulose degradation</keyword>
<keyword evidence="5" id="KW-0326">Glycosidase</keyword>
<evidence type="ECO:0000313" key="10">
    <source>
        <dbReference type="Proteomes" id="UP000285060"/>
    </source>
</evidence>
<keyword evidence="6" id="KW-0624">Polysaccharide degradation</keyword>
<comment type="similarity">
    <text evidence="1">Belongs to the glycosyl hydrolase 5 (cellulase A) family.</text>
</comment>
<dbReference type="PANTHER" id="PTHR35923">
    <property type="entry name" value="MAJOR EXTRACELLULAR ENDOGLUCANASE"/>
    <property type="match status" value="1"/>
</dbReference>
<keyword evidence="2" id="KW-0378">Hydrolase</keyword>
<dbReference type="AlphaFoldDB" id="A0A3R7D5C1"/>
<accession>A0A3R7D5C1</accession>
<dbReference type="EMBL" id="QUSY01000074">
    <property type="protein sequence ID" value="RHY33464.1"/>
    <property type="molecule type" value="Genomic_DNA"/>
</dbReference>
<dbReference type="VEuPathDB" id="FungiDB:H310_01382"/>
<dbReference type="Proteomes" id="UP000285060">
    <property type="component" value="Unassembled WGS sequence"/>
</dbReference>
<dbReference type="PANTHER" id="PTHR35923:SF2">
    <property type="entry name" value="ENDOGLUCANASE"/>
    <property type="match status" value="1"/>
</dbReference>
<protein>
    <recommendedName>
        <fullName evidence="8">Glycoside hydrolase family 5 domain-containing protein</fullName>
    </recommendedName>
</protein>
<feature type="compositionally biased region" description="Low complexity" evidence="7">
    <location>
        <begin position="1"/>
        <end position="27"/>
    </location>
</feature>
<evidence type="ECO:0000256" key="4">
    <source>
        <dbReference type="ARBA" id="ARBA00023277"/>
    </source>
</evidence>
<organism evidence="9 10">
    <name type="scientific">Aphanomyces invadans</name>
    <dbReference type="NCBI Taxonomy" id="157072"/>
    <lineage>
        <taxon>Eukaryota</taxon>
        <taxon>Sar</taxon>
        <taxon>Stramenopiles</taxon>
        <taxon>Oomycota</taxon>
        <taxon>Saprolegniomycetes</taxon>
        <taxon>Saprolegniales</taxon>
        <taxon>Verrucalvaceae</taxon>
        <taxon>Aphanomyces</taxon>
    </lineage>
</organism>
<dbReference type="GO" id="GO:0030245">
    <property type="term" value="P:cellulose catabolic process"/>
    <property type="evidence" value="ECO:0007669"/>
    <property type="project" value="UniProtKB-KW"/>
</dbReference>
<dbReference type="InterPro" id="IPR017853">
    <property type="entry name" value="GH"/>
</dbReference>
<name>A0A3R7D5C1_9STRA</name>
<evidence type="ECO:0000256" key="3">
    <source>
        <dbReference type="ARBA" id="ARBA00023001"/>
    </source>
</evidence>
<sequence length="720" mass="79022">MSSPLSSGSTSPVHLAAPSSPSSPHSVGLRDRLESETHALNFVKANLTFLFSLLFNIDPTDEAQSHAITASQLDMLGFLFNGGTTHLLQYPSLSAAYPKWQDSQPPHQAAPIVISSVSKATVIKRAEEFAANCDVTIHGCHDTYIYVLGPLRHSGLAYVRHSTGQWNKFINLDTEGRLLLPADIFGVVDTVARFPSLVEREGTVHADDVVLQSPLHFTEVCVPDPPFALPPDFALAVRKMQDNVDGLRRLIASDEFDAPTKKLLEQAIQVKFKEWLATSGNTRQVLDLVQLEKARHLGAIAIITTSAFRAHASSTERTQKVNELLFRNKSGTLLPSDVMDSVIGSPADDGQVGNPKTSSLPMFPECAQLDYQSKNGKIVAVTKNGTEVAISIKGSILRNTKPAKSLVNVESNRALDLTNYMTMLQSIIKVLAFRRIGVLISLHTLTTMQSGGNWYSDALGVSKADFLEAVDILTQSLCTNEYWNVMGLDAKNEPHEATWAEFAEGATIIGNRMLEGCPNWSIYVEGVNDGTKSVTIDGTAFKYFDWWGGGLQQARANPVTLQTPHKVVYAPHYYNTGVFPQPYLYGPGGVRDELDDQTLKRRIQGTSFDMFGHVNKRQTDAVVMGEFAGLYATDAHPLKTTKRVTDLLIEIMLEEKYAGGFMWSLNPESAYQYNPSPGHYTEGLLLDDWLTPNAVFLKGLAAMDAFPDLRMLPCVPTTSA</sequence>
<dbReference type="Pfam" id="PF00150">
    <property type="entry name" value="Cellulase"/>
    <property type="match status" value="1"/>
</dbReference>
<evidence type="ECO:0000256" key="2">
    <source>
        <dbReference type="ARBA" id="ARBA00022801"/>
    </source>
</evidence>
<keyword evidence="4" id="KW-0119">Carbohydrate metabolism</keyword>
<dbReference type="InterPro" id="IPR001547">
    <property type="entry name" value="Glyco_hydro_5"/>
</dbReference>
<dbReference type="Gene3D" id="3.20.20.80">
    <property type="entry name" value="Glycosidases"/>
    <property type="match status" value="1"/>
</dbReference>